<organism evidence="5 6">
    <name type="scientific">Effrenium voratum</name>
    <dbReference type="NCBI Taxonomy" id="2562239"/>
    <lineage>
        <taxon>Eukaryota</taxon>
        <taxon>Sar</taxon>
        <taxon>Alveolata</taxon>
        <taxon>Dinophyceae</taxon>
        <taxon>Suessiales</taxon>
        <taxon>Symbiodiniaceae</taxon>
        <taxon>Effrenium</taxon>
    </lineage>
</organism>
<dbReference type="SUPFAM" id="SSF50978">
    <property type="entry name" value="WD40 repeat-like"/>
    <property type="match status" value="1"/>
</dbReference>
<evidence type="ECO:0000256" key="1">
    <source>
        <dbReference type="ARBA" id="ARBA00022574"/>
    </source>
</evidence>
<protein>
    <recommendedName>
        <fullName evidence="4">Anaphase-promoting complex subunit 4-like WD40 domain-containing protein</fullName>
    </recommendedName>
</protein>
<reference evidence="5" key="1">
    <citation type="submission" date="2023-08" db="EMBL/GenBank/DDBJ databases">
        <authorList>
            <person name="Chen Y."/>
            <person name="Shah S."/>
            <person name="Dougan E. K."/>
            <person name="Thang M."/>
            <person name="Chan C."/>
        </authorList>
    </citation>
    <scope>NUCLEOTIDE SEQUENCE</scope>
</reference>
<dbReference type="InterPro" id="IPR015943">
    <property type="entry name" value="WD40/YVTN_repeat-like_dom_sf"/>
</dbReference>
<dbReference type="PANTHER" id="PTHR22839">
    <property type="entry name" value="THO COMPLEX SUBUNIT 3 THO3"/>
    <property type="match status" value="1"/>
</dbReference>
<dbReference type="Pfam" id="PF12894">
    <property type="entry name" value="ANAPC4_WD40"/>
    <property type="match status" value="1"/>
</dbReference>
<dbReference type="InterPro" id="IPR024977">
    <property type="entry name" value="Apc4-like_WD40_dom"/>
</dbReference>
<accession>A0AA36J1T7</accession>
<dbReference type="GO" id="GO:0006406">
    <property type="term" value="P:mRNA export from nucleus"/>
    <property type="evidence" value="ECO:0007669"/>
    <property type="project" value="InterPro"/>
</dbReference>
<dbReference type="GO" id="GO:0000445">
    <property type="term" value="C:THO complex part of transcription export complex"/>
    <property type="evidence" value="ECO:0007669"/>
    <property type="project" value="TreeGrafter"/>
</dbReference>
<evidence type="ECO:0000313" key="6">
    <source>
        <dbReference type="Proteomes" id="UP001178507"/>
    </source>
</evidence>
<evidence type="ECO:0000256" key="2">
    <source>
        <dbReference type="ARBA" id="ARBA00022737"/>
    </source>
</evidence>
<dbReference type="InterPro" id="IPR040132">
    <property type="entry name" value="Tex1/THOC3"/>
</dbReference>
<keyword evidence="6" id="KW-1185">Reference proteome</keyword>
<keyword evidence="2" id="KW-0677">Repeat</keyword>
<gene>
    <name evidence="5" type="ORF">EVOR1521_LOCUS21942</name>
</gene>
<name>A0AA36J1T7_9DINO</name>
<dbReference type="InterPro" id="IPR001680">
    <property type="entry name" value="WD40_rpt"/>
</dbReference>
<dbReference type="AlphaFoldDB" id="A0AA36J1T7"/>
<dbReference type="Gene3D" id="2.130.10.10">
    <property type="entry name" value="YVTN repeat-like/Quinoprotein amine dehydrogenase"/>
    <property type="match status" value="2"/>
</dbReference>
<dbReference type="SMART" id="SM00320">
    <property type="entry name" value="WD40"/>
    <property type="match status" value="4"/>
</dbReference>
<evidence type="ECO:0000313" key="5">
    <source>
        <dbReference type="EMBL" id="CAJ1398058.1"/>
    </source>
</evidence>
<dbReference type="EMBL" id="CAUJNA010003288">
    <property type="protein sequence ID" value="CAJ1398058.1"/>
    <property type="molecule type" value="Genomic_DNA"/>
</dbReference>
<dbReference type="PANTHER" id="PTHR22839:SF0">
    <property type="entry name" value="THO COMPLEX SUBUNIT 3"/>
    <property type="match status" value="1"/>
</dbReference>
<feature type="domain" description="Anaphase-promoting complex subunit 4-like WD40" evidence="4">
    <location>
        <begin position="328"/>
        <end position="384"/>
    </location>
</feature>
<dbReference type="Proteomes" id="UP001178507">
    <property type="component" value="Unassembled WGS sequence"/>
</dbReference>
<dbReference type="Pfam" id="PF00400">
    <property type="entry name" value="WD40"/>
    <property type="match status" value="1"/>
</dbReference>
<evidence type="ECO:0000256" key="3">
    <source>
        <dbReference type="ARBA" id="ARBA00046343"/>
    </source>
</evidence>
<dbReference type="InterPro" id="IPR036322">
    <property type="entry name" value="WD40_repeat_dom_sf"/>
</dbReference>
<keyword evidence="1" id="KW-0853">WD repeat</keyword>
<evidence type="ECO:0000259" key="4">
    <source>
        <dbReference type="Pfam" id="PF12894"/>
    </source>
</evidence>
<comment type="similarity">
    <text evidence="3">Belongs to the THOC3 family.</text>
</comment>
<comment type="caution">
    <text evidence="5">The sequence shown here is derived from an EMBL/GenBank/DDBJ whole genome shotgun (WGS) entry which is preliminary data.</text>
</comment>
<proteinExistence type="inferred from homology"/>
<sequence>MDETPDATSTESLATSGGTVEILVSLVSGKSLAMQMPFSEEAGTVKQVAAKKLGLCGEEVQLVLGEDTVSDQLKAEELSGCMLKLVVLSPGSIAASVGNRIVVASGSTLKTSSELDYGKTKRRSPYAVGWNPTNADQLAICGKNLAWIHDFATGQEQFSRAFKGQGPSNFHWSADGRRLAFLNFRDVTVCDVNLGTENVLSQRSDVFSASFHPGGSCMAVGQTDGIAICDLERGSELHFFHSDSVELVQWDSSGNLLASGDINGTLRVLTCTGEVRWNLRQCDAARQMGLQDKISSIAWSPVDSFIAFSSSWGMAVQLFDANKGELVWKTADYCPFHALSWNYNGIKVAGACQDGHVYVFDGETGELHRSLELGKAVTSLSWSVA</sequence>